<dbReference type="EMBL" id="JBBUKT010000012">
    <property type="protein sequence ID" value="MEK7953579.1"/>
    <property type="molecule type" value="Genomic_DNA"/>
</dbReference>
<feature type="transmembrane region" description="Helical" evidence="1">
    <location>
        <begin position="65"/>
        <end position="88"/>
    </location>
</feature>
<evidence type="ECO:0000256" key="1">
    <source>
        <dbReference type="SAM" id="Phobius"/>
    </source>
</evidence>
<accession>A0ABU9B0P3</accession>
<proteinExistence type="predicted"/>
<name>A0ABU9B0P3_9BACT</name>
<keyword evidence="1" id="KW-0472">Membrane</keyword>
<reference evidence="2 3" key="1">
    <citation type="submission" date="2024-04" db="EMBL/GenBank/DDBJ databases">
        <title>Luteolibacter sp. isolated from soil.</title>
        <authorList>
            <person name="An J."/>
        </authorList>
    </citation>
    <scope>NUCLEOTIDE SEQUENCE [LARGE SCALE GENOMIC DNA]</scope>
    <source>
        <strain evidence="2 3">Y139</strain>
    </source>
</reference>
<protein>
    <submittedName>
        <fullName evidence="2">DUF4175 family protein</fullName>
    </submittedName>
</protein>
<organism evidence="2 3">
    <name type="scientific">Luteolibacter soli</name>
    <dbReference type="NCBI Taxonomy" id="3135280"/>
    <lineage>
        <taxon>Bacteria</taxon>
        <taxon>Pseudomonadati</taxon>
        <taxon>Verrucomicrobiota</taxon>
        <taxon>Verrucomicrobiia</taxon>
        <taxon>Verrucomicrobiales</taxon>
        <taxon>Verrucomicrobiaceae</taxon>
        <taxon>Luteolibacter</taxon>
    </lineage>
</organism>
<comment type="caution">
    <text evidence="2">The sequence shown here is derived from an EMBL/GenBank/DDBJ whole genome shotgun (WGS) entry which is preliminary data.</text>
</comment>
<evidence type="ECO:0000313" key="2">
    <source>
        <dbReference type="EMBL" id="MEK7953579.1"/>
    </source>
</evidence>
<keyword evidence="3" id="KW-1185">Reference proteome</keyword>
<keyword evidence="1" id="KW-1133">Transmembrane helix</keyword>
<evidence type="ECO:0000313" key="3">
    <source>
        <dbReference type="Proteomes" id="UP001371305"/>
    </source>
</evidence>
<keyword evidence="1" id="KW-0812">Transmembrane</keyword>
<dbReference type="Proteomes" id="UP001371305">
    <property type="component" value="Unassembled WGS sequence"/>
</dbReference>
<feature type="transmembrane region" description="Helical" evidence="1">
    <location>
        <begin position="32"/>
        <end position="53"/>
    </location>
</feature>
<sequence>MSAPPPSSDASRELHLPATVARTLDRVRRRQLAFALALFPVLLVATLATAWLLQAVADRVFHLPWSARCVLLVLDVIGALILLDRFAVRAWKRRLNRKGAALLVERGIPDFRSALVSVVELTSPDADVSVRSRPLVARLISDVEERVSSAEVVRQVVRPDRLKKLLTRAVAPVALAALAIVLCQPLSGLLVQRILLADVALPAATQVVSVTEDLTVDEGGQAILTANASGEIPPDGKVVISYAGRPAETVMVPRSDKSPDEFSLPMANLREGFSYHFLLNDGVGREHQVSVRFPPVAEGLKFVQVPPAYTGLSESELTPTSLKLLEGSTLRIEGTATRPLRAGELRIGGVAQALPLTIEADRRSFRAEVAVSSEGWKSLGIHMTSNEEVESVKDPVYPVELVRDRAPAVTIHTPKDEASTVIANDTVPVSFEVSDDFGIHTAKLVYRVYRMMPDGSTEEGEEGQVPLAVPPGKTTWKHTFSWNLALLVPEVSTGYSITFSIEATDNHADAPRIGRSAERTLKVVSEQEKRLELLELLGQKAAEIERLYEQQRSVNERLQHSNP</sequence>
<gene>
    <name evidence="2" type="ORF">WKV53_23895</name>
</gene>
<feature type="transmembrane region" description="Helical" evidence="1">
    <location>
        <begin position="165"/>
        <end position="182"/>
    </location>
</feature>